<keyword evidence="10" id="KW-1185">Reference proteome</keyword>
<evidence type="ECO:0000256" key="1">
    <source>
        <dbReference type="ARBA" id="ARBA00001043"/>
    </source>
</evidence>
<evidence type="ECO:0000256" key="7">
    <source>
        <dbReference type="RuleBase" id="RU361270"/>
    </source>
</evidence>
<sequence length="147" mass="16349">MADRDPITCHVLNTLNGTPAAGLSCTLTLIRTELPEKTSLSPQTPTFHATTDSDGRVKTWLPSDPSPSHASLNLVFAAIPGADEIRTVWSLRIDNVGKWYEERGVESFWPEVEVKFVVNGKESEAGWRHYHVPVLLGPWNYSTYRGS</sequence>
<dbReference type="SUPFAM" id="SSF49472">
    <property type="entry name" value="Transthyretin (synonym: prealbumin)"/>
    <property type="match status" value="1"/>
</dbReference>
<comment type="subunit">
    <text evidence="4 7">Homotetramer.</text>
</comment>
<dbReference type="InterPro" id="IPR023416">
    <property type="entry name" value="Transthyretin/HIU_hydrolase_d"/>
</dbReference>
<dbReference type="NCBIfam" id="TIGR02962">
    <property type="entry name" value="hdxy_isourate"/>
    <property type="match status" value="1"/>
</dbReference>
<gene>
    <name evidence="9" type="ORF">AJ80_04339</name>
</gene>
<dbReference type="EMBL" id="PDNA01000054">
    <property type="protein sequence ID" value="PGH18919.1"/>
    <property type="molecule type" value="Genomic_DNA"/>
</dbReference>
<feature type="domain" description="Transthyretin/hydroxyisourate hydrolase" evidence="8">
    <location>
        <begin position="7"/>
        <end position="146"/>
    </location>
</feature>
<evidence type="ECO:0000256" key="4">
    <source>
        <dbReference type="ARBA" id="ARBA00011881"/>
    </source>
</evidence>
<dbReference type="EC" id="3.5.2.17" evidence="7"/>
<dbReference type="OrthoDB" id="10265230at2759"/>
<dbReference type="Gene3D" id="2.60.40.180">
    <property type="entry name" value="Transthyretin/hydroxyisourate hydrolase domain"/>
    <property type="match status" value="1"/>
</dbReference>
<keyword evidence="5 7" id="KW-0659">Purine metabolism</keyword>
<comment type="catalytic activity">
    <reaction evidence="1 7">
        <text>5-hydroxyisourate + H2O = 5-hydroxy-2-oxo-4-ureido-2,5-dihydro-1H-imidazole-5-carboxylate + H(+)</text>
        <dbReference type="Rhea" id="RHEA:23736"/>
        <dbReference type="ChEBI" id="CHEBI:15377"/>
        <dbReference type="ChEBI" id="CHEBI:15378"/>
        <dbReference type="ChEBI" id="CHEBI:18072"/>
        <dbReference type="ChEBI" id="CHEBI:58639"/>
        <dbReference type="EC" id="3.5.2.17"/>
    </reaction>
</comment>
<dbReference type="GO" id="GO:0033971">
    <property type="term" value="F:hydroxyisourate hydrolase activity"/>
    <property type="evidence" value="ECO:0007669"/>
    <property type="project" value="UniProtKB-EC"/>
</dbReference>
<dbReference type="PANTHER" id="PTHR10395:SF7">
    <property type="entry name" value="5-HYDROXYISOURATE HYDROLASE"/>
    <property type="match status" value="1"/>
</dbReference>
<dbReference type="InterPro" id="IPR036817">
    <property type="entry name" value="Transthyretin/HIU_hydrolase_sf"/>
</dbReference>
<organism evidence="9 10">
    <name type="scientific">Polytolypa hystricis (strain UAMH7299)</name>
    <dbReference type="NCBI Taxonomy" id="1447883"/>
    <lineage>
        <taxon>Eukaryota</taxon>
        <taxon>Fungi</taxon>
        <taxon>Dikarya</taxon>
        <taxon>Ascomycota</taxon>
        <taxon>Pezizomycotina</taxon>
        <taxon>Eurotiomycetes</taxon>
        <taxon>Eurotiomycetidae</taxon>
        <taxon>Onygenales</taxon>
        <taxon>Onygenales incertae sedis</taxon>
        <taxon>Polytolypa</taxon>
    </lineage>
</organism>
<evidence type="ECO:0000256" key="6">
    <source>
        <dbReference type="ARBA" id="ARBA00022801"/>
    </source>
</evidence>
<evidence type="ECO:0000313" key="10">
    <source>
        <dbReference type="Proteomes" id="UP000224634"/>
    </source>
</evidence>
<comment type="function">
    <text evidence="2">Catalyzes the hydrolysis of 5-hydroxyisourate (HIU) to 2-oxo-4-hydroxy-4-carboxy-5-ureidoimidazoline (OHCU).</text>
</comment>
<evidence type="ECO:0000256" key="5">
    <source>
        <dbReference type="ARBA" id="ARBA00022631"/>
    </source>
</evidence>
<reference evidence="9 10" key="1">
    <citation type="submission" date="2017-10" db="EMBL/GenBank/DDBJ databases">
        <title>Comparative genomics in systemic dimorphic fungi from Ajellomycetaceae.</title>
        <authorList>
            <person name="Munoz J.F."/>
            <person name="Mcewen J.G."/>
            <person name="Clay O.K."/>
            <person name="Cuomo C.A."/>
        </authorList>
    </citation>
    <scope>NUCLEOTIDE SEQUENCE [LARGE SCALE GENOMIC DNA]</scope>
    <source>
        <strain evidence="9 10">UAMH7299</strain>
    </source>
</reference>
<comment type="similarity">
    <text evidence="3 7">Belongs to the transthyretin family. 5-hydroxyisourate hydrolase subfamily.</text>
</comment>
<evidence type="ECO:0000256" key="3">
    <source>
        <dbReference type="ARBA" id="ARBA00009850"/>
    </source>
</evidence>
<dbReference type="Proteomes" id="UP000224634">
    <property type="component" value="Unassembled WGS sequence"/>
</dbReference>
<name>A0A2B7YCV4_POLH7</name>
<evidence type="ECO:0000313" key="9">
    <source>
        <dbReference type="EMBL" id="PGH18919.1"/>
    </source>
</evidence>
<protein>
    <recommendedName>
        <fullName evidence="7">5-hydroxyisourate hydrolase</fullName>
        <shortName evidence="7">HIU hydrolase</shortName>
        <shortName evidence="7">HIUHase</shortName>
        <ecNumber evidence="7">3.5.2.17</ecNumber>
    </recommendedName>
</protein>
<comment type="caution">
    <text evidence="9">The sequence shown here is derived from an EMBL/GenBank/DDBJ whole genome shotgun (WGS) entry which is preliminary data.</text>
</comment>
<accession>A0A2B7YCV4</accession>
<dbReference type="STRING" id="1447883.A0A2B7YCV4"/>
<evidence type="ECO:0000259" key="8">
    <source>
        <dbReference type="Pfam" id="PF00576"/>
    </source>
</evidence>
<dbReference type="AlphaFoldDB" id="A0A2B7YCV4"/>
<dbReference type="PROSITE" id="PS51257">
    <property type="entry name" value="PROKAR_LIPOPROTEIN"/>
    <property type="match status" value="1"/>
</dbReference>
<dbReference type="Pfam" id="PF00576">
    <property type="entry name" value="Transthyretin"/>
    <property type="match status" value="1"/>
</dbReference>
<dbReference type="PANTHER" id="PTHR10395">
    <property type="entry name" value="URICASE AND TRANSTHYRETIN-RELATED"/>
    <property type="match status" value="1"/>
</dbReference>
<proteinExistence type="inferred from homology"/>
<dbReference type="GO" id="GO:0006144">
    <property type="term" value="P:purine nucleobase metabolic process"/>
    <property type="evidence" value="ECO:0007669"/>
    <property type="project" value="UniProtKB-KW"/>
</dbReference>
<evidence type="ECO:0000256" key="2">
    <source>
        <dbReference type="ARBA" id="ARBA00002704"/>
    </source>
</evidence>
<keyword evidence="6 7" id="KW-0378">Hydrolase</keyword>
<dbReference type="InterPro" id="IPR014306">
    <property type="entry name" value="Hydroxyisourate_hydrolase"/>
</dbReference>